<dbReference type="RefSeq" id="WP_145229456.1">
    <property type="nucleotide sequence ID" value="NZ_CP036343.1"/>
</dbReference>
<feature type="chain" id="PRO_5021875088" evidence="2">
    <location>
        <begin position="26"/>
        <end position="399"/>
    </location>
</feature>
<gene>
    <name evidence="3" type="ORF">Pan161_37360</name>
</gene>
<accession>A0A517VGD8</accession>
<proteinExistence type="predicted"/>
<evidence type="ECO:0000313" key="3">
    <source>
        <dbReference type="EMBL" id="QDT92072.1"/>
    </source>
</evidence>
<evidence type="ECO:0000256" key="1">
    <source>
        <dbReference type="ARBA" id="ARBA00022729"/>
    </source>
</evidence>
<dbReference type="Proteomes" id="UP000316855">
    <property type="component" value="Chromosome"/>
</dbReference>
<dbReference type="PANTHER" id="PTHR44103">
    <property type="entry name" value="PROPROTEIN CONVERTASE P"/>
    <property type="match status" value="1"/>
</dbReference>
<dbReference type="PANTHER" id="PTHR44103:SF1">
    <property type="entry name" value="PROPROTEIN CONVERTASE P"/>
    <property type="match status" value="1"/>
</dbReference>
<dbReference type="InterPro" id="IPR028994">
    <property type="entry name" value="Integrin_alpha_N"/>
</dbReference>
<dbReference type="KEGG" id="gax:Pan161_37360"/>
<dbReference type="OrthoDB" id="228608at2"/>
<dbReference type="SUPFAM" id="SSF69318">
    <property type="entry name" value="Integrin alpha N-terminal domain"/>
    <property type="match status" value="1"/>
</dbReference>
<keyword evidence="4" id="KW-1185">Reference proteome</keyword>
<dbReference type="Gene3D" id="2.130.10.130">
    <property type="entry name" value="Integrin alpha, N-terminal"/>
    <property type="match status" value="2"/>
</dbReference>
<dbReference type="Pfam" id="PF13517">
    <property type="entry name" value="FG-GAP_3"/>
    <property type="match status" value="1"/>
</dbReference>
<name>A0A517VGD8_9PLAN</name>
<organism evidence="3 4">
    <name type="scientific">Gimesia algae</name>
    <dbReference type="NCBI Taxonomy" id="2527971"/>
    <lineage>
        <taxon>Bacteria</taxon>
        <taxon>Pseudomonadati</taxon>
        <taxon>Planctomycetota</taxon>
        <taxon>Planctomycetia</taxon>
        <taxon>Planctomycetales</taxon>
        <taxon>Planctomycetaceae</taxon>
        <taxon>Gimesia</taxon>
    </lineage>
</organism>
<evidence type="ECO:0000256" key="2">
    <source>
        <dbReference type="SAM" id="SignalP"/>
    </source>
</evidence>
<feature type="signal peptide" evidence="2">
    <location>
        <begin position="1"/>
        <end position="25"/>
    </location>
</feature>
<sequence precursor="true">MKRVNQFLVLSAFTVLTVFTLVAQAAEFQKKILTDKYFADGIASGDFNHDGQRDIVAGPYWYAGPAFEKKQSFYEPVSWPPADSPSNCMLVFVYDFNSDGWDDILVLGRVHLHKAFWYENPQTVNGEWKKHFVFERVQGESPLLVDVTSDEKPELICHWENQWGWLAPDWSAPDKPWHFHAIGPHGEWNRFYHGTGAGDLNGDEATDIVINDGWFENPAQRAVDWKFHPFLFAKEKGGAQMLVYDVDGDGDNDVISSIDAHGWGLAWFEQQQKDAKITFKQHTIMGDRSELKQYGAAFTQPHALALADIDGDGLQDVVTGKRRWAHGPNRDIEPAEAPVVYWFQLQRNENDKVQYIPHLVDDWSGIGVQIEASDVNQDGRIDILTASKLGTFLFQNREK</sequence>
<evidence type="ECO:0000313" key="4">
    <source>
        <dbReference type="Proteomes" id="UP000316855"/>
    </source>
</evidence>
<dbReference type="InterPro" id="IPR013517">
    <property type="entry name" value="FG-GAP"/>
</dbReference>
<dbReference type="EMBL" id="CP036343">
    <property type="protein sequence ID" value="QDT92072.1"/>
    <property type="molecule type" value="Genomic_DNA"/>
</dbReference>
<keyword evidence="1 2" id="KW-0732">Signal</keyword>
<protein>
    <submittedName>
        <fullName evidence="3">FG-GAP repeat protein</fullName>
    </submittedName>
</protein>
<dbReference type="AlphaFoldDB" id="A0A517VGD8"/>
<reference evidence="3 4" key="1">
    <citation type="submission" date="2019-02" db="EMBL/GenBank/DDBJ databases">
        <title>Deep-cultivation of Planctomycetes and their phenomic and genomic characterization uncovers novel biology.</title>
        <authorList>
            <person name="Wiegand S."/>
            <person name="Jogler M."/>
            <person name="Boedeker C."/>
            <person name="Pinto D."/>
            <person name="Vollmers J."/>
            <person name="Rivas-Marin E."/>
            <person name="Kohn T."/>
            <person name="Peeters S.H."/>
            <person name="Heuer A."/>
            <person name="Rast P."/>
            <person name="Oberbeckmann S."/>
            <person name="Bunk B."/>
            <person name="Jeske O."/>
            <person name="Meyerdierks A."/>
            <person name="Storesund J.E."/>
            <person name="Kallscheuer N."/>
            <person name="Luecker S."/>
            <person name="Lage O.M."/>
            <person name="Pohl T."/>
            <person name="Merkel B.J."/>
            <person name="Hornburger P."/>
            <person name="Mueller R.-W."/>
            <person name="Bruemmer F."/>
            <person name="Labrenz M."/>
            <person name="Spormann A.M."/>
            <person name="Op den Camp H."/>
            <person name="Overmann J."/>
            <person name="Amann R."/>
            <person name="Jetten M.S.M."/>
            <person name="Mascher T."/>
            <person name="Medema M.H."/>
            <person name="Devos D.P."/>
            <person name="Kaster A.-K."/>
            <person name="Ovreas L."/>
            <person name="Rohde M."/>
            <person name="Galperin M.Y."/>
            <person name="Jogler C."/>
        </authorList>
    </citation>
    <scope>NUCLEOTIDE SEQUENCE [LARGE SCALE GENOMIC DNA]</scope>
    <source>
        <strain evidence="3 4">Pan161</strain>
    </source>
</reference>